<dbReference type="Pfam" id="PF00005">
    <property type="entry name" value="ABC_tran"/>
    <property type="match status" value="1"/>
</dbReference>
<evidence type="ECO:0000256" key="1">
    <source>
        <dbReference type="ARBA" id="ARBA00022448"/>
    </source>
</evidence>
<keyword evidence="6" id="KW-1185">Reference proteome</keyword>
<dbReference type="Proteomes" id="UP000034034">
    <property type="component" value="Chromosome"/>
</dbReference>
<dbReference type="PANTHER" id="PTHR42939">
    <property type="entry name" value="ABC TRANSPORTER ATP-BINDING PROTEIN ALBC-RELATED"/>
    <property type="match status" value="1"/>
</dbReference>
<organism evidence="5 6">
    <name type="scientific">Streptomyces xiamenensis</name>
    <dbReference type="NCBI Taxonomy" id="408015"/>
    <lineage>
        <taxon>Bacteria</taxon>
        <taxon>Bacillati</taxon>
        <taxon>Actinomycetota</taxon>
        <taxon>Actinomycetes</taxon>
        <taxon>Kitasatosporales</taxon>
        <taxon>Streptomycetaceae</taxon>
        <taxon>Streptomyces</taxon>
    </lineage>
</organism>
<dbReference type="InterPro" id="IPR003593">
    <property type="entry name" value="AAA+_ATPase"/>
</dbReference>
<dbReference type="EMBL" id="CP009922">
    <property type="protein sequence ID" value="AKG46115.1"/>
    <property type="molecule type" value="Genomic_DNA"/>
</dbReference>
<keyword evidence="1" id="KW-0813">Transport</keyword>
<dbReference type="SMART" id="SM00382">
    <property type="entry name" value="AAA"/>
    <property type="match status" value="1"/>
</dbReference>
<dbReference type="HOGENOM" id="CLU_000604_1_2_11"/>
<feature type="domain" description="ABC transporter" evidence="4">
    <location>
        <begin position="5"/>
        <end position="236"/>
    </location>
</feature>
<dbReference type="SUPFAM" id="SSF52540">
    <property type="entry name" value="P-loop containing nucleoside triphosphate hydrolases"/>
    <property type="match status" value="1"/>
</dbReference>
<dbReference type="InterPro" id="IPR017871">
    <property type="entry name" value="ABC_transporter-like_CS"/>
</dbReference>
<dbReference type="GO" id="GO:0005524">
    <property type="term" value="F:ATP binding"/>
    <property type="evidence" value="ECO:0007669"/>
    <property type="project" value="UniProtKB-KW"/>
</dbReference>
<name>A0A0F7G0F8_9ACTN</name>
<dbReference type="PROSITE" id="PS00211">
    <property type="entry name" value="ABC_TRANSPORTER_1"/>
    <property type="match status" value="1"/>
</dbReference>
<keyword evidence="3" id="KW-0067">ATP-binding</keyword>
<proteinExistence type="predicted"/>
<protein>
    <submittedName>
        <fullName evidence="5">Phosphonate C-P lyase system protein PhnK</fullName>
    </submittedName>
</protein>
<dbReference type="PANTHER" id="PTHR42939:SF1">
    <property type="entry name" value="ABC TRANSPORTER ATP-BINDING PROTEIN ALBC-RELATED"/>
    <property type="match status" value="1"/>
</dbReference>
<sequence length="253" mass="27651">MIMPITFQGCAFGYRRNRPVLHDLTFTFPTGRTVFLGVNGAGKSTVLSLAATVLRPAAGHVRHGALRTDRRADLRTYRRQVAWLPQQVSPVPGLTVREQVAYAGWLKGMRQGDARRQAPRALAQVEMEEFADHRTTQLSGGQLRRVAIAQALVHDAEVLLLDEPTAGLDLRQRRVFQDVLHQLPPHVHAIVSTHDVADVETDFEQVVVLDAGEVLFTGPVAGFLDHAPAGTPAARRAEEAFHALTAPEPACAS</sequence>
<dbReference type="InterPro" id="IPR051782">
    <property type="entry name" value="ABC_Transporter_VariousFunc"/>
</dbReference>
<dbReference type="PATRIC" id="fig|408015.6.peg.4790"/>
<evidence type="ECO:0000313" key="5">
    <source>
        <dbReference type="EMBL" id="AKG46115.1"/>
    </source>
</evidence>
<dbReference type="STRING" id="408015.SXIM_47310"/>
<accession>A0A0F7G0F8</accession>
<dbReference type="InterPro" id="IPR003439">
    <property type="entry name" value="ABC_transporter-like_ATP-bd"/>
</dbReference>
<dbReference type="GO" id="GO:0016887">
    <property type="term" value="F:ATP hydrolysis activity"/>
    <property type="evidence" value="ECO:0007669"/>
    <property type="project" value="InterPro"/>
</dbReference>
<dbReference type="GO" id="GO:0016829">
    <property type="term" value="F:lyase activity"/>
    <property type="evidence" value="ECO:0007669"/>
    <property type="project" value="UniProtKB-KW"/>
</dbReference>
<gene>
    <name evidence="5" type="ORF">SXIM_47310</name>
</gene>
<dbReference type="KEGG" id="sxi:SXIM_47310"/>
<keyword evidence="2" id="KW-0547">Nucleotide-binding</keyword>
<keyword evidence="5" id="KW-0456">Lyase</keyword>
<evidence type="ECO:0000259" key="4">
    <source>
        <dbReference type="PROSITE" id="PS50893"/>
    </source>
</evidence>
<evidence type="ECO:0000313" key="6">
    <source>
        <dbReference type="Proteomes" id="UP000034034"/>
    </source>
</evidence>
<evidence type="ECO:0000256" key="3">
    <source>
        <dbReference type="ARBA" id="ARBA00022840"/>
    </source>
</evidence>
<reference evidence="5" key="1">
    <citation type="submission" date="2019-08" db="EMBL/GenBank/DDBJ databases">
        <title>Complete genome sequence of a mangrove-derived Streptomyces xiamenensis.</title>
        <authorList>
            <person name="Xu J."/>
        </authorList>
    </citation>
    <scope>NUCLEOTIDE SEQUENCE</scope>
    <source>
        <strain evidence="5">318</strain>
    </source>
</reference>
<dbReference type="AlphaFoldDB" id="A0A0F7G0F8"/>
<dbReference type="PROSITE" id="PS50893">
    <property type="entry name" value="ABC_TRANSPORTER_2"/>
    <property type="match status" value="1"/>
</dbReference>
<dbReference type="InterPro" id="IPR027417">
    <property type="entry name" value="P-loop_NTPase"/>
</dbReference>
<evidence type="ECO:0000256" key="2">
    <source>
        <dbReference type="ARBA" id="ARBA00022741"/>
    </source>
</evidence>
<dbReference type="Gene3D" id="3.40.50.300">
    <property type="entry name" value="P-loop containing nucleotide triphosphate hydrolases"/>
    <property type="match status" value="1"/>
</dbReference>